<organism evidence="10 11">
    <name type="scientific">Musa acuminata subsp. malaccensis</name>
    <name type="common">Wild banana</name>
    <name type="synonym">Musa malaccensis</name>
    <dbReference type="NCBI Taxonomy" id="214687"/>
    <lineage>
        <taxon>Eukaryota</taxon>
        <taxon>Viridiplantae</taxon>
        <taxon>Streptophyta</taxon>
        <taxon>Embryophyta</taxon>
        <taxon>Tracheophyta</taxon>
        <taxon>Spermatophyta</taxon>
        <taxon>Magnoliopsida</taxon>
        <taxon>Liliopsida</taxon>
        <taxon>Zingiberales</taxon>
        <taxon>Musaceae</taxon>
        <taxon>Musa</taxon>
    </lineage>
</organism>
<dbReference type="InterPro" id="IPR051238">
    <property type="entry name" value="GDSL_esterase/lipase"/>
</dbReference>
<dbReference type="FunCoup" id="A0A804JV18">
    <property type="interactions" value="67"/>
</dbReference>
<keyword evidence="7" id="KW-0443">Lipid metabolism</keyword>
<dbReference type="GO" id="GO:0016042">
    <property type="term" value="P:lipid catabolic process"/>
    <property type="evidence" value="ECO:0007669"/>
    <property type="project" value="UniProtKB-KW"/>
</dbReference>
<dbReference type="PANTHER" id="PTHR45650:SF16">
    <property type="entry name" value="OS02G0732800 PROTEIN"/>
    <property type="match status" value="1"/>
</dbReference>
<dbReference type="PANTHER" id="PTHR45650">
    <property type="entry name" value="GDSL-LIKE LIPASE/ACYLHYDROLASE-RELATED"/>
    <property type="match status" value="1"/>
</dbReference>
<dbReference type="GO" id="GO:0005576">
    <property type="term" value="C:extracellular region"/>
    <property type="evidence" value="ECO:0007669"/>
    <property type="project" value="UniProtKB-SubCell"/>
</dbReference>
<dbReference type="InterPro" id="IPR036514">
    <property type="entry name" value="SGNH_hydro_sf"/>
</dbReference>
<dbReference type="GO" id="GO:0016788">
    <property type="term" value="F:hydrolase activity, acting on ester bonds"/>
    <property type="evidence" value="ECO:0007669"/>
    <property type="project" value="InterPro"/>
</dbReference>
<evidence type="ECO:0000256" key="2">
    <source>
        <dbReference type="ARBA" id="ARBA00008668"/>
    </source>
</evidence>
<keyword evidence="11" id="KW-1185">Reference proteome</keyword>
<evidence type="ECO:0000256" key="6">
    <source>
        <dbReference type="ARBA" id="ARBA00022963"/>
    </source>
</evidence>
<accession>A0A804JV18</accession>
<dbReference type="Proteomes" id="UP000012960">
    <property type="component" value="Unplaced"/>
</dbReference>
<evidence type="ECO:0000313" key="10">
    <source>
        <dbReference type="EnsemblPlants" id="Ma07_p12320.1"/>
    </source>
</evidence>
<evidence type="ECO:0000256" key="4">
    <source>
        <dbReference type="ARBA" id="ARBA00022729"/>
    </source>
</evidence>
<dbReference type="Pfam" id="PF00657">
    <property type="entry name" value="Lipase_GDSL"/>
    <property type="match status" value="1"/>
</dbReference>
<keyword evidence="4" id="KW-0732">Signal</keyword>
<dbReference type="OrthoDB" id="1600564at2759"/>
<dbReference type="CDD" id="cd01837">
    <property type="entry name" value="SGNH_plant_lipase_like"/>
    <property type="match status" value="1"/>
</dbReference>
<dbReference type="OMA" id="RKMIFHG"/>
<evidence type="ECO:0000256" key="1">
    <source>
        <dbReference type="ARBA" id="ARBA00004613"/>
    </source>
</evidence>
<dbReference type="InParanoid" id="A0A804JV18"/>
<evidence type="ECO:0000256" key="8">
    <source>
        <dbReference type="SAM" id="MobiDB-lite"/>
    </source>
</evidence>
<sequence>MASSTHNKLPSPHPASAASRSRVRKNMAALLATVTISLLFATTSIPTITAGAGEAVIFAFGDSLSDVGNNNYLPFSLAKSDYPWYGIDYYNGRPTGRFTNGRTIGDIISAKLGVPSPPPYLSLSMNDDAILRGVNYASGGAGILNETGIYFIQKLSFDDQISCFETTKVAITRKIGKLAAKKLCNDALYFIGLGSNDYINNYLQSVLADGHIYTLPQFEDLLIDTLEAQLTRLYKLGARNVVFHGLAPMGCIPSQRATAADGQCLEFVNDYVLQFNSRVKKLLVGLNSKLPGAQMAFADCYDIVLDLINHPEQYGFKVSHTSCCNVDTTVGGLCLPNSRLCSDRKEYVFWDAYHPTDAANEVIANELFADPDVGRVHPAFGIAPSPSPL</sequence>
<dbReference type="Gene3D" id="3.40.50.1110">
    <property type="entry name" value="SGNH hydrolase"/>
    <property type="match status" value="1"/>
</dbReference>
<dbReference type="EnsemblPlants" id="Ma07_t12320.1">
    <property type="protein sequence ID" value="Ma07_p12320.1"/>
    <property type="gene ID" value="Ma07_g12320"/>
</dbReference>
<evidence type="ECO:0000256" key="7">
    <source>
        <dbReference type="ARBA" id="ARBA00023098"/>
    </source>
</evidence>
<feature type="region of interest" description="Disordered" evidence="8">
    <location>
        <begin position="1"/>
        <end position="20"/>
    </location>
</feature>
<dbReference type="Gramene" id="Ma07_t12320.1">
    <property type="protein sequence ID" value="Ma07_p12320.1"/>
    <property type="gene ID" value="Ma07_g12320"/>
</dbReference>
<dbReference type="SUPFAM" id="SSF52266">
    <property type="entry name" value="SGNH hydrolase"/>
    <property type="match status" value="1"/>
</dbReference>
<gene>
    <name evidence="9" type="ORF">GSMUA_42580.1</name>
</gene>
<proteinExistence type="inferred from homology"/>
<name>A0A804JV18_MUSAM</name>
<evidence type="ECO:0000256" key="3">
    <source>
        <dbReference type="ARBA" id="ARBA00022525"/>
    </source>
</evidence>
<dbReference type="AlphaFoldDB" id="A0A804JV18"/>
<comment type="subcellular location">
    <subcellularLocation>
        <location evidence="1">Secreted</location>
    </subcellularLocation>
</comment>
<keyword evidence="3" id="KW-0964">Secreted</keyword>
<reference evidence="10" key="2">
    <citation type="submission" date="2021-05" db="UniProtKB">
        <authorList>
            <consortium name="EnsemblPlants"/>
        </authorList>
    </citation>
    <scope>IDENTIFICATION</scope>
    <source>
        <strain evidence="10">subsp. malaccensis</strain>
    </source>
</reference>
<evidence type="ECO:0000256" key="5">
    <source>
        <dbReference type="ARBA" id="ARBA00022801"/>
    </source>
</evidence>
<keyword evidence="5" id="KW-0378">Hydrolase</keyword>
<protein>
    <submittedName>
        <fullName evidence="9">(wild Malaysian banana) hypothetical protein</fullName>
    </submittedName>
</protein>
<dbReference type="GO" id="GO:0005634">
    <property type="term" value="C:nucleus"/>
    <property type="evidence" value="ECO:0007669"/>
    <property type="project" value="EnsemblPlants"/>
</dbReference>
<dbReference type="InterPro" id="IPR001087">
    <property type="entry name" value="GDSL"/>
</dbReference>
<evidence type="ECO:0000313" key="9">
    <source>
        <dbReference type="EMBL" id="CAG1856380.1"/>
    </source>
</evidence>
<keyword evidence="6" id="KW-0442">Lipid degradation</keyword>
<evidence type="ECO:0000313" key="11">
    <source>
        <dbReference type="Proteomes" id="UP000012960"/>
    </source>
</evidence>
<dbReference type="InterPro" id="IPR035669">
    <property type="entry name" value="SGNH_plant_lipase-like"/>
</dbReference>
<dbReference type="EMBL" id="HG996473">
    <property type="protein sequence ID" value="CAG1856380.1"/>
    <property type="molecule type" value="Genomic_DNA"/>
</dbReference>
<comment type="similarity">
    <text evidence="2">Belongs to the 'GDSL' lipolytic enzyme family.</text>
</comment>
<reference evidence="9" key="1">
    <citation type="submission" date="2021-03" db="EMBL/GenBank/DDBJ databases">
        <authorList>
            <consortium name="Genoscope - CEA"/>
            <person name="William W."/>
        </authorList>
    </citation>
    <scope>NUCLEOTIDE SEQUENCE</scope>
    <source>
        <strain evidence="9">Doubled-haploid Pahang</strain>
    </source>
</reference>